<keyword evidence="2" id="KW-1185">Reference proteome</keyword>
<dbReference type="RefSeq" id="XP_049137192.1">
    <property type="nucleotide sequence ID" value="XM_049281235.1"/>
</dbReference>
<name>A0A9Q8WAE9_9PEZI</name>
<protein>
    <submittedName>
        <fullName evidence="1">Uncharacterized protein</fullName>
    </submittedName>
</protein>
<dbReference type="EMBL" id="CP019471">
    <property type="protein sequence ID" value="UQC75547.1"/>
    <property type="molecule type" value="Genomic_DNA"/>
</dbReference>
<dbReference type="AlphaFoldDB" id="A0A9Q8WAE9"/>
<dbReference type="KEGG" id="clup:CLUP02_02201"/>
<reference evidence="1" key="1">
    <citation type="journal article" date="2021" name="Mol. Plant Microbe Interact.">
        <title>Complete Genome Sequence of the Plant-Pathogenic Fungus Colletotrichum lupini.</title>
        <authorList>
            <person name="Baroncelli R."/>
            <person name="Pensec F."/>
            <person name="Da Lio D."/>
            <person name="Boufleur T."/>
            <person name="Vicente I."/>
            <person name="Sarrocco S."/>
            <person name="Picot A."/>
            <person name="Baraldi E."/>
            <person name="Sukno S."/>
            <person name="Thon M."/>
            <person name="Le Floch G."/>
        </authorList>
    </citation>
    <scope>NUCLEOTIDE SEQUENCE</scope>
    <source>
        <strain evidence="1">IMI 504893</strain>
    </source>
</reference>
<sequence length="629" mass="71365">MAEVADKTFLIYLSISRASNRKFGFVRAASLTVQHKEIDLLTIKAHRQASHLTHAIDVRYQQGPRFGAFRPKEGERISHKTRLYHQQGFSRHVLAETLICPPESYREEENHPRRPSSALESGQNPWTGWHMAMLYVEGSAEKLEAALQQSQLLERLLRAHEIESPCFGDLEIHANKRHRAALSPDENKDHGNFGKNTRDRVTSFAHYTLEVRDRRKEGGTHLGDVLRHISAGNMCLFGPALTLLEPASEFPLTFYEVVLLARKLDTLYKMALSFCVKGDKPPEIYDTASNHPFPIDKIAQLARRTILKADGDKLRTPGQVKRFQRYPDLHLTITGIFFKNSRMTWLKFAEWRAGSIGNLLKKSTGYVWTFRNGISTIRIRFGGRDQRKADDDESASKGVSLAVSLTKRLREVALDEFIDRVYEDSDITKEDSRGVDRVPIANQILGRIHSRSLIFAEKSLPKTSGMTSRLHLYDTSPSTSAICLFRQKKESFKNLRHDFEWNSHNLTRGCIAKALQQIMMAQDANRVKRAIGGALNNLFLPVIAYSEEELGTVHKPSQAKVQQSCGKRSVTRDAVQVHKHQGRRSHKSLANNKVSQTQVTPYVHLKFHAKSKENQGVSETQIAPNLIPI</sequence>
<dbReference type="Proteomes" id="UP000830671">
    <property type="component" value="Chromosome 1"/>
</dbReference>
<evidence type="ECO:0000313" key="2">
    <source>
        <dbReference type="Proteomes" id="UP000830671"/>
    </source>
</evidence>
<dbReference type="GeneID" id="73336245"/>
<gene>
    <name evidence="1" type="ORF">CLUP02_02201</name>
</gene>
<proteinExistence type="predicted"/>
<evidence type="ECO:0000313" key="1">
    <source>
        <dbReference type="EMBL" id="UQC75547.1"/>
    </source>
</evidence>
<organism evidence="1 2">
    <name type="scientific">Colletotrichum lupini</name>
    <dbReference type="NCBI Taxonomy" id="145971"/>
    <lineage>
        <taxon>Eukaryota</taxon>
        <taxon>Fungi</taxon>
        <taxon>Dikarya</taxon>
        <taxon>Ascomycota</taxon>
        <taxon>Pezizomycotina</taxon>
        <taxon>Sordariomycetes</taxon>
        <taxon>Hypocreomycetidae</taxon>
        <taxon>Glomerellales</taxon>
        <taxon>Glomerellaceae</taxon>
        <taxon>Colletotrichum</taxon>
        <taxon>Colletotrichum acutatum species complex</taxon>
    </lineage>
</organism>
<accession>A0A9Q8WAE9</accession>